<evidence type="ECO:0000313" key="1">
    <source>
        <dbReference type="EMBL" id="AHY25191.1"/>
    </source>
</evidence>
<dbReference type="EMBL" id="KF835987">
    <property type="protein sequence ID" value="AHY25191.1"/>
    <property type="molecule type" value="Genomic_DNA"/>
</dbReference>
<gene>
    <name evidence="1" type="ORF">PM2_229</name>
</gene>
<accession>A0A0A0Q0N2</accession>
<dbReference type="RefSeq" id="YP_009211650.1">
    <property type="nucleotide sequence ID" value="NC_028940.1"/>
</dbReference>
<organism evidence="1 2">
    <name type="scientific">Pectobacterium bacteriophage PM2</name>
    <dbReference type="NCBI Taxonomy" id="1429794"/>
    <lineage>
        <taxon>Viruses</taxon>
        <taxon>Duplodnaviria</taxon>
        <taxon>Heunggongvirae</taxon>
        <taxon>Uroviricota</taxon>
        <taxon>Caudoviricetes</taxon>
        <taxon>Pantevenvirales</taxon>
        <taxon>Straboviridae</taxon>
        <taxon>Tevenvirinae</taxon>
        <taxon>Mosugukvirus</taxon>
        <taxon>Mosugukvirus pm2</taxon>
    </lineage>
</organism>
<keyword evidence="2" id="KW-1185">Reference proteome</keyword>
<evidence type="ECO:0008006" key="3">
    <source>
        <dbReference type="Google" id="ProtNLM"/>
    </source>
</evidence>
<sequence length="118" mass="13838">MIINLNEMKQTRGYDGSNFVVCDRKQWRLSKHQGDLVYCDTPEGRSDDFEWIILLSNSFTGEEYILNTTVKGRIEYYEHGEDSGSFYLNGRSRADHLIEQMTKTGEINLSNWTRINEF</sequence>
<reference evidence="1 2" key="1">
    <citation type="journal article" date="2015" name="Plant Pathol. J.">
        <title>Isolation and Genomic Characterization of the T4-Like Bacteriophage PM2 Infecting Pectobacterium carotovorum subsp. carotovorum.</title>
        <authorList>
            <person name="Lim J.A."/>
            <person name="Lee D.H."/>
            <person name="Heu S."/>
        </authorList>
    </citation>
    <scope>NUCLEOTIDE SEQUENCE [LARGE SCALE GENOMIC DNA]</scope>
</reference>
<dbReference type="KEGG" id="vg:26638122"/>
<proteinExistence type="predicted"/>
<dbReference type="Pfam" id="PF06019">
    <property type="entry name" value="Phage_30_8"/>
    <property type="match status" value="1"/>
</dbReference>
<name>A0A0A0Q0N2_9CAUD</name>
<evidence type="ECO:0000313" key="2">
    <source>
        <dbReference type="Proteomes" id="UP000030739"/>
    </source>
</evidence>
<dbReference type="Proteomes" id="UP000030739">
    <property type="component" value="Segment"/>
</dbReference>
<dbReference type="OrthoDB" id="19390at10239"/>
<dbReference type="InterPro" id="IPR009258">
    <property type="entry name" value="Phage_T4_Gp30.8"/>
</dbReference>
<dbReference type="GeneID" id="26638122"/>
<protein>
    <recommendedName>
        <fullName evidence="3">Phage protein</fullName>
    </recommendedName>
</protein>